<evidence type="ECO:0000313" key="7">
    <source>
        <dbReference type="Proteomes" id="UP001231189"/>
    </source>
</evidence>
<name>A0AAD8VTA6_LOLMU</name>
<evidence type="ECO:0000256" key="2">
    <source>
        <dbReference type="SAM" id="Coils"/>
    </source>
</evidence>
<dbReference type="Pfam" id="PF03763">
    <property type="entry name" value="Remorin_C"/>
    <property type="match status" value="1"/>
</dbReference>
<dbReference type="Pfam" id="PF03766">
    <property type="entry name" value="Remorin_N"/>
    <property type="match status" value="1"/>
</dbReference>
<evidence type="ECO:0000313" key="6">
    <source>
        <dbReference type="EMBL" id="KAK1618469.1"/>
    </source>
</evidence>
<dbReference type="InterPro" id="IPR005516">
    <property type="entry name" value="Remorin_C"/>
</dbReference>
<evidence type="ECO:0000259" key="5">
    <source>
        <dbReference type="Pfam" id="PF03766"/>
    </source>
</evidence>
<comment type="similarity">
    <text evidence="1">Belongs to the remorin family.</text>
</comment>
<gene>
    <name evidence="6" type="ORF">QYE76_023986</name>
</gene>
<evidence type="ECO:0000256" key="1">
    <source>
        <dbReference type="ARBA" id="ARBA00005711"/>
    </source>
</evidence>
<dbReference type="PANTHER" id="PTHR31775:SF39">
    <property type="entry name" value="REMORIN"/>
    <property type="match status" value="1"/>
</dbReference>
<feature type="compositionally biased region" description="Basic and acidic residues" evidence="3">
    <location>
        <begin position="31"/>
        <end position="50"/>
    </location>
</feature>
<feature type="region of interest" description="Disordered" evidence="3">
    <location>
        <begin position="10"/>
        <end position="69"/>
    </location>
</feature>
<protein>
    <recommendedName>
        <fullName evidence="8">Remorin</fullName>
    </recommendedName>
</protein>
<feature type="compositionally biased region" description="Basic and acidic residues" evidence="3">
    <location>
        <begin position="60"/>
        <end position="69"/>
    </location>
</feature>
<dbReference type="Proteomes" id="UP001231189">
    <property type="component" value="Unassembled WGS sequence"/>
</dbReference>
<evidence type="ECO:0000256" key="3">
    <source>
        <dbReference type="SAM" id="MobiDB-lite"/>
    </source>
</evidence>
<dbReference type="InterPro" id="IPR005518">
    <property type="entry name" value="Remorin_N"/>
</dbReference>
<comment type="caution">
    <text evidence="6">The sequence shown here is derived from an EMBL/GenBank/DDBJ whole genome shotgun (WGS) entry which is preliminary data.</text>
</comment>
<feature type="coiled-coil region" evidence="2">
    <location>
        <begin position="144"/>
        <end position="186"/>
    </location>
</feature>
<feature type="domain" description="Remorin N-terminal" evidence="5">
    <location>
        <begin position="43"/>
        <end position="105"/>
    </location>
</feature>
<feature type="domain" description="Remorin C-terminal" evidence="4">
    <location>
        <begin position="109"/>
        <end position="214"/>
    </location>
</feature>
<dbReference type="EMBL" id="JAUUTY010000006">
    <property type="protein sequence ID" value="KAK1618469.1"/>
    <property type="molecule type" value="Genomic_DNA"/>
</dbReference>
<keyword evidence="2" id="KW-0175">Coiled coil</keyword>
<organism evidence="6 7">
    <name type="scientific">Lolium multiflorum</name>
    <name type="common">Italian ryegrass</name>
    <name type="synonym">Lolium perenne subsp. multiflorum</name>
    <dbReference type="NCBI Taxonomy" id="4521"/>
    <lineage>
        <taxon>Eukaryota</taxon>
        <taxon>Viridiplantae</taxon>
        <taxon>Streptophyta</taxon>
        <taxon>Embryophyta</taxon>
        <taxon>Tracheophyta</taxon>
        <taxon>Spermatophyta</taxon>
        <taxon>Magnoliopsida</taxon>
        <taxon>Liliopsida</taxon>
        <taxon>Poales</taxon>
        <taxon>Poaceae</taxon>
        <taxon>BOP clade</taxon>
        <taxon>Pooideae</taxon>
        <taxon>Poodae</taxon>
        <taxon>Poeae</taxon>
        <taxon>Poeae Chloroplast Group 2 (Poeae type)</taxon>
        <taxon>Loliodinae</taxon>
        <taxon>Loliinae</taxon>
        <taxon>Lolium</taxon>
    </lineage>
</organism>
<accession>A0AAD8VTA6</accession>
<evidence type="ECO:0008006" key="8">
    <source>
        <dbReference type="Google" id="ProtNLM"/>
    </source>
</evidence>
<evidence type="ECO:0000259" key="4">
    <source>
        <dbReference type="Pfam" id="PF03763"/>
    </source>
</evidence>
<keyword evidence="7" id="KW-1185">Reference proteome</keyword>
<dbReference type="PANTHER" id="PTHR31775">
    <property type="entry name" value="OS02G0117200 PROTEIN"/>
    <property type="match status" value="1"/>
</dbReference>
<proteinExistence type="inferred from homology"/>
<reference evidence="6" key="1">
    <citation type="submission" date="2023-07" db="EMBL/GenBank/DDBJ databases">
        <title>A chromosome-level genome assembly of Lolium multiflorum.</title>
        <authorList>
            <person name="Chen Y."/>
            <person name="Copetti D."/>
            <person name="Kolliker R."/>
            <person name="Studer B."/>
        </authorList>
    </citation>
    <scope>NUCLEOTIDE SEQUENCE</scope>
    <source>
        <strain evidence="6">02402/16</strain>
        <tissue evidence="6">Leaf</tissue>
    </source>
</reference>
<sequence length="221" mass="24331">MLYQLVVREAIQRHRSSSSSSSRDFSVMAGEEAKKATPAEAEKDVAEEKAVLPPPPGAGAKDKTPPAGDECKALIIVEKVAEKPRAEKKKTHRGSLERDVALAKVETEKRGSLIKAWEENEKAKAENKAAKKLSSILAWENTKKATIDAQLKTKELELEKKKAEYAEKMKNKKAIAHREAEEKRAMAVARRGEEVLKAEELAAKYRATGLTPKKLLGCFGA</sequence>
<dbReference type="AlphaFoldDB" id="A0AAD8VTA6"/>